<evidence type="ECO:0000313" key="2">
    <source>
        <dbReference type="Proteomes" id="UP000000759"/>
    </source>
</evidence>
<name>B7G3M4_PHATC</name>
<keyword evidence="2" id="KW-1185">Reference proteome</keyword>
<dbReference type="SUPFAM" id="SSF48452">
    <property type="entry name" value="TPR-like"/>
    <property type="match status" value="1"/>
</dbReference>
<reference evidence="2" key="2">
    <citation type="submission" date="2008-08" db="EMBL/GenBank/DDBJ databases">
        <authorList>
            <consortium name="Diatom Consortium"/>
            <person name="Grigoriev I."/>
            <person name="Grimwood J."/>
            <person name="Kuo A."/>
            <person name="Otillar R.P."/>
            <person name="Salamov A."/>
            <person name="Detter J.C."/>
            <person name="Lindquist E."/>
            <person name="Shapiro H."/>
            <person name="Lucas S."/>
            <person name="Glavina del Rio T."/>
            <person name="Pitluck S."/>
            <person name="Rokhsar D."/>
            <person name="Bowler C."/>
        </authorList>
    </citation>
    <scope>GENOME REANNOTATION</scope>
    <source>
        <strain evidence="2">CCAP 1055/1</strain>
    </source>
</reference>
<dbReference type="RefSeq" id="XP_002181816.1">
    <property type="nucleotide sequence ID" value="XM_002181780.1"/>
</dbReference>
<dbReference type="KEGG" id="pti:PHATRDRAFT_37743"/>
<dbReference type="InParanoid" id="B7G3M4"/>
<dbReference type="EMBL" id="CM000615">
    <property type="protein sequence ID" value="EEC47030.1"/>
    <property type="molecule type" value="Genomic_DNA"/>
</dbReference>
<gene>
    <name evidence="1" type="ORF">PHATRDRAFT_37743</name>
</gene>
<proteinExistence type="predicted"/>
<dbReference type="PaxDb" id="2850-Phatr37743"/>
<evidence type="ECO:0000313" key="1">
    <source>
        <dbReference type="EMBL" id="EEC47030.1"/>
    </source>
</evidence>
<accession>B7G3M4</accession>
<dbReference type="AlphaFoldDB" id="B7G3M4"/>
<organism evidence="1 2">
    <name type="scientific">Phaeodactylum tricornutum (strain CCAP 1055/1)</name>
    <dbReference type="NCBI Taxonomy" id="556484"/>
    <lineage>
        <taxon>Eukaryota</taxon>
        <taxon>Sar</taxon>
        <taxon>Stramenopiles</taxon>
        <taxon>Ochrophyta</taxon>
        <taxon>Bacillariophyta</taxon>
        <taxon>Bacillariophyceae</taxon>
        <taxon>Bacillariophycidae</taxon>
        <taxon>Naviculales</taxon>
        <taxon>Phaeodactylaceae</taxon>
        <taxon>Phaeodactylum</taxon>
    </lineage>
</organism>
<dbReference type="GeneID" id="7202287"/>
<sequence length="247" mass="28013">MNGHNDKLFQASVALNNMGIVLMERGLYDKAVSTLKEAVEVLKIVFINDREPDGCRSIPLLLHNAFLRMAMPAMVLGQEPYRASVELIAHDEQDFESIQRILLTNSNRSFFPLRMESIERNAILSKQTWGASIVIYNMAVAKVLIARSSKNPRKIESFNRCALRLFVMSRKIVHEYSEQCEQERDYARLQQLHLVSCLSMKQELDLLFRLGQLSKAQETYDSLLHVIAAMEDMGNLLYGGKCSAAAA</sequence>
<protein>
    <submittedName>
        <fullName evidence="1">Uncharacterized protein</fullName>
    </submittedName>
</protein>
<dbReference type="InterPro" id="IPR011990">
    <property type="entry name" value="TPR-like_helical_dom_sf"/>
</dbReference>
<dbReference type="HOGENOM" id="CLU_1126365_0_0_1"/>
<dbReference type="Proteomes" id="UP000000759">
    <property type="component" value="Chromosome 13"/>
</dbReference>
<reference evidence="1 2" key="1">
    <citation type="journal article" date="2008" name="Nature">
        <title>The Phaeodactylum genome reveals the evolutionary history of diatom genomes.</title>
        <authorList>
            <person name="Bowler C."/>
            <person name="Allen A.E."/>
            <person name="Badger J.H."/>
            <person name="Grimwood J."/>
            <person name="Jabbari K."/>
            <person name="Kuo A."/>
            <person name="Maheswari U."/>
            <person name="Martens C."/>
            <person name="Maumus F."/>
            <person name="Otillar R.P."/>
            <person name="Rayko E."/>
            <person name="Salamov A."/>
            <person name="Vandepoele K."/>
            <person name="Beszteri B."/>
            <person name="Gruber A."/>
            <person name="Heijde M."/>
            <person name="Katinka M."/>
            <person name="Mock T."/>
            <person name="Valentin K."/>
            <person name="Verret F."/>
            <person name="Berges J.A."/>
            <person name="Brownlee C."/>
            <person name="Cadoret J.P."/>
            <person name="Chiovitti A."/>
            <person name="Choi C.J."/>
            <person name="Coesel S."/>
            <person name="De Martino A."/>
            <person name="Detter J.C."/>
            <person name="Durkin C."/>
            <person name="Falciatore A."/>
            <person name="Fournet J."/>
            <person name="Haruta M."/>
            <person name="Huysman M.J."/>
            <person name="Jenkins B.D."/>
            <person name="Jiroutova K."/>
            <person name="Jorgensen R.E."/>
            <person name="Joubert Y."/>
            <person name="Kaplan A."/>
            <person name="Kroger N."/>
            <person name="Kroth P.G."/>
            <person name="La Roche J."/>
            <person name="Lindquist E."/>
            <person name="Lommer M."/>
            <person name="Martin-Jezequel V."/>
            <person name="Lopez P.J."/>
            <person name="Lucas S."/>
            <person name="Mangogna M."/>
            <person name="McGinnis K."/>
            <person name="Medlin L.K."/>
            <person name="Montsant A."/>
            <person name="Oudot-Le Secq M.P."/>
            <person name="Napoli C."/>
            <person name="Obornik M."/>
            <person name="Parker M.S."/>
            <person name="Petit J.L."/>
            <person name="Porcel B.M."/>
            <person name="Poulsen N."/>
            <person name="Robison M."/>
            <person name="Rychlewski L."/>
            <person name="Rynearson T.A."/>
            <person name="Schmutz J."/>
            <person name="Shapiro H."/>
            <person name="Siaut M."/>
            <person name="Stanley M."/>
            <person name="Sussman M.R."/>
            <person name="Taylor A.R."/>
            <person name="Vardi A."/>
            <person name="von Dassow P."/>
            <person name="Vyverman W."/>
            <person name="Willis A."/>
            <person name="Wyrwicz L.S."/>
            <person name="Rokhsar D.S."/>
            <person name="Weissenbach J."/>
            <person name="Armbrust E.V."/>
            <person name="Green B.R."/>
            <person name="Van de Peer Y."/>
            <person name="Grigoriev I.V."/>
        </authorList>
    </citation>
    <scope>NUCLEOTIDE SEQUENCE [LARGE SCALE GENOMIC DNA]</scope>
    <source>
        <strain evidence="1 2">CCAP 1055/1</strain>
    </source>
</reference>